<feature type="region of interest" description="Disordered" evidence="1">
    <location>
        <begin position="1"/>
        <end position="61"/>
    </location>
</feature>
<feature type="compositionally biased region" description="Polar residues" evidence="1">
    <location>
        <begin position="1"/>
        <end position="10"/>
    </location>
</feature>
<gene>
    <name evidence="2" type="ORF">WMSIL1_LOCUS5386</name>
</gene>
<feature type="compositionally biased region" description="Basic residues" evidence="1">
    <location>
        <begin position="14"/>
        <end position="24"/>
    </location>
</feature>
<organism evidence="2 3">
    <name type="scientific">Hymenolepis diminuta</name>
    <name type="common">Rat tapeworm</name>
    <dbReference type="NCBI Taxonomy" id="6216"/>
    <lineage>
        <taxon>Eukaryota</taxon>
        <taxon>Metazoa</taxon>
        <taxon>Spiralia</taxon>
        <taxon>Lophotrochozoa</taxon>
        <taxon>Platyhelminthes</taxon>
        <taxon>Cestoda</taxon>
        <taxon>Eucestoda</taxon>
        <taxon>Cyclophyllidea</taxon>
        <taxon>Hymenolepididae</taxon>
        <taxon>Hymenolepis</taxon>
    </lineage>
</organism>
<accession>A0A564YDB7</accession>
<proteinExistence type="predicted"/>
<reference evidence="2 3" key="1">
    <citation type="submission" date="2019-07" db="EMBL/GenBank/DDBJ databases">
        <authorList>
            <person name="Jastrzebski P J."/>
            <person name="Paukszto L."/>
            <person name="Jastrzebski P J."/>
        </authorList>
    </citation>
    <scope>NUCLEOTIDE SEQUENCE [LARGE SCALE GENOMIC DNA]</scope>
    <source>
        <strain evidence="2 3">WMS-il1</strain>
    </source>
</reference>
<evidence type="ECO:0000313" key="3">
    <source>
        <dbReference type="Proteomes" id="UP000321570"/>
    </source>
</evidence>
<feature type="non-terminal residue" evidence="2">
    <location>
        <position position="1"/>
    </location>
</feature>
<sequence length="110" mass="12587">EEQHCSNDQVSAIGKRRARRKRNIQKPEVGNLPKIPQPETKCRYPRQALPYNSSTTPSSCNSYPNRFRVSKTSNSFKSRLFNETDTTPFTSVFINTSSTLPPQHLNITFI</sequence>
<dbReference type="Proteomes" id="UP000321570">
    <property type="component" value="Unassembled WGS sequence"/>
</dbReference>
<dbReference type="EMBL" id="CABIJS010000166">
    <property type="protein sequence ID" value="VUZ45275.1"/>
    <property type="molecule type" value="Genomic_DNA"/>
</dbReference>
<dbReference type="AlphaFoldDB" id="A0A564YDB7"/>
<name>A0A564YDB7_HYMDI</name>
<evidence type="ECO:0000313" key="2">
    <source>
        <dbReference type="EMBL" id="VUZ45275.1"/>
    </source>
</evidence>
<keyword evidence="3" id="KW-1185">Reference proteome</keyword>
<feature type="compositionally biased region" description="Polar residues" evidence="1">
    <location>
        <begin position="50"/>
        <end position="61"/>
    </location>
</feature>
<evidence type="ECO:0000256" key="1">
    <source>
        <dbReference type="SAM" id="MobiDB-lite"/>
    </source>
</evidence>
<protein>
    <submittedName>
        <fullName evidence="2">Uncharacterized protein</fullName>
    </submittedName>
</protein>